<evidence type="ECO:0000256" key="1">
    <source>
        <dbReference type="SAM" id="MobiDB-lite"/>
    </source>
</evidence>
<dbReference type="Proteomes" id="UP001304423">
    <property type="component" value="Chromosome"/>
</dbReference>
<reference evidence="3" key="1">
    <citation type="submission" date="2023-10" db="EMBL/GenBank/DDBJ databases">
        <title>Clonality and diversity in the soft rot Dickeya solani phytopathogen.</title>
        <authorList>
            <person name="Pedron J."/>
            <person name="Van Gijsegem F."/>
            <person name="Portier P."/>
            <person name="Taghouti G."/>
        </authorList>
    </citation>
    <scope>NUCLEOTIDE SEQUENCE</scope>
    <source>
        <strain evidence="3">CFBP5647</strain>
    </source>
</reference>
<dbReference type="InterPro" id="IPR009506">
    <property type="entry name" value="YjiS-like"/>
</dbReference>
<evidence type="ECO:0000259" key="2">
    <source>
        <dbReference type="Pfam" id="PF06568"/>
    </source>
</evidence>
<proteinExistence type="predicted"/>
<organism evidence="3 4">
    <name type="scientific">Dickeya solani</name>
    <dbReference type="NCBI Taxonomy" id="1089444"/>
    <lineage>
        <taxon>Bacteria</taxon>
        <taxon>Pseudomonadati</taxon>
        <taxon>Pseudomonadota</taxon>
        <taxon>Gammaproteobacteria</taxon>
        <taxon>Enterobacterales</taxon>
        <taxon>Pectobacteriaceae</taxon>
        <taxon>Dickeya</taxon>
    </lineage>
</organism>
<sequence length="113" mass="13910">MKRKRETGTDHSKNRNSDRKHQHLYVQDSHFLHLYPETRRLHTVYSTVNRDTTMTQPLRRSNTAVGPRFFLHHVRQRWRAWRQRVQARKALRRLDNDRLEDIGLTRRDVDNLW</sequence>
<evidence type="ECO:0000313" key="4">
    <source>
        <dbReference type="Proteomes" id="UP001304423"/>
    </source>
</evidence>
<dbReference type="AlphaFoldDB" id="A0AAX4F4Z1"/>
<protein>
    <submittedName>
        <fullName evidence="3">DUF1127 domain-containing protein</fullName>
    </submittedName>
</protein>
<name>A0AAX4F4Z1_9GAMM</name>
<dbReference type="EMBL" id="CP136339">
    <property type="protein sequence ID" value="WOA54017.1"/>
    <property type="molecule type" value="Genomic_DNA"/>
</dbReference>
<feature type="domain" description="YjiS-like" evidence="2">
    <location>
        <begin position="74"/>
        <end position="109"/>
    </location>
</feature>
<evidence type="ECO:0000313" key="3">
    <source>
        <dbReference type="EMBL" id="WOA54017.1"/>
    </source>
</evidence>
<dbReference type="RefSeq" id="WP_316393992.1">
    <property type="nucleotide sequence ID" value="NZ_CP136339.1"/>
</dbReference>
<feature type="region of interest" description="Disordered" evidence="1">
    <location>
        <begin position="1"/>
        <end position="22"/>
    </location>
</feature>
<feature type="compositionally biased region" description="Basic and acidic residues" evidence="1">
    <location>
        <begin position="1"/>
        <end position="19"/>
    </location>
</feature>
<dbReference type="Pfam" id="PF06568">
    <property type="entry name" value="YjiS-like"/>
    <property type="match status" value="1"/>
</dbReference>
<gene>
    <name evidence="3" type="ORF">RXA29_07265</name>
</gene>
<accession>A0AAX4F4Z1</accession>